<reference evidence="1" key="2">
    <citation type="submission" date="2021-04" db="EMBL/GenBank/DDBJ databases">
        <authorList>
            <person name="Gilroy R."/>
        </authorList>
    </citation>
    <scope>NUCLEOTIDE SEQUENCE</scope>
    <source>
        <strain evidence="1">CHK188-11489</strain>
    </source>
</reference>
<name>A0A9D2FHN3_9FIRM</name>
<dbReference type="EMBL" id="DXBF01000007">
    <property type="protein sequence ID" value="HIZ61259.1"/>
    <property type="molecule type" value="Genomic_DNA"/>
</dbReference>
<proteinExistence type="predicted"/>
<dbReference type="Proteomes" id="UP000824105">
    <property type="component" value="Unassembled WGS sequence"/>
</dbReference>
<protein>
    <submittedName>
        <fullName evidence="1">Uncharacterized protein</fullName>
    </submittedName>
</protein>
<gene>
    <name evidence="1" type="ORF">H9724_00590</name>
</gene>
<reference evidence="1" key="1">
    <citation type="journal article" date="2021" name="PeerJ">
        <title>Extensive microbial diversity within the chicken gut microbiome revealed by metagenomics and culture.</title>
        <authorList>
            <person name="Gilroy R."/>
            <person name="Ravi A."/>
            <person name="Getino M."/>
            <person name="Pursley I."/>
            <person name="Horton D.L."/>
            <person name="Alikhan N.F."/>
            <person name="Baker D."/>
            <person name="Gharbi K."/>
            <person name="Hall N."/>
            <person name="Watson M."/>
            <person name="Adriaenssens E.M."/>
            <person name="Foster-Nyarko E."/>
            <person name="Jarju S."/>
            <person name="Secka A."/>
            <person name="Antonio M."/>
            <person name="Oren A."/>
            <person name="Chaudhuri R.R."/>
            <person name="La Ragione R."/>
            <person name="Hildebrand F."/>
            <person name="Pallen M.J."/>
        </authorList>
    </citation>
    <scope>NUCLEOTIDE SEQUENCE</scope>
    <source>
        <strain evidence="1">CHK188-11489</strain>
    </source>
</reference>
<accession>A0A9D2FHN3</accession>
<dbReference type="AlphaFoldDB" id="A0A9D2FHN3"/>
<evidence type="ECO:0000313" key="1">
    <source>
        <dbReference type="EMBL" id="HIZ61259.1"/>
    </source>
</evidence>
<sequence length="107" mass="12070">MPEGFYSTALLLCLAATLACGAAFALVYGMQRLYVLHRMAGLARQSRHLYRALQAEMHDIEALRLAQHDARNELVVLQGFLERDRPEEAAAYLEELLRREQGRADGP</sequence>
<organism evidence="1 2">
    <name type="scientific">Candidatus Gemmiger avistercoris</name>
    <dbReference type="NCBI Taxonomy" id="2838606"/>
    <lineage>
        <taxon>Bacteria</taxon>
        <taxon>Bacillati</taxon>
        <taxon>Bacillota</taxon>
        <taxon>Clostridia</taxon>
        <taxon>Eubacteriales</taxon>
        <taxon>Gemmiger</taxon>
    </lineage>
</organism>
<evidence type="ECO:0000313" key="2">
    <source>
        <dbReference type="Proteomes" id="UP000824105"/>
    </source>
</evidence>
<dbReference type="Gene3D" id="1.10.287.130">
    <property type="match status" value="1"/>
</dbReference>
<comment type="caution">
    <text evidence="1">The sequence shown here is derived from an EMBL/GenBank/DDBJ whole genome shotgun (WGS) entry which is preliminary data.</text>
</comment>